<dbReference type="Proteomes" id="UP001190700">
    <property type="component" value="Unassembled WGS sequence"/>
</dbReference>
<dbReference type="AlphaFoldDB" id="A0AAE0BHA6"/>
<sequence>MTKLTKLEREHVIEIATSFTTAVREAAAPRCDTEQMSITMKKVPPRKPCQSETTTEATPMSENVPTKRKPLDSEQSNGDKDDTAQHNVIEAALKAWLEKHDRNTDIERNSPRVETVSSVDHVRSRAHANFATVWKEDADYVEAKRRLPKPSAITIDLSPEILDAMTAQLQTYTDATVRVSDAIDAHELTCTAYALRRHFEHSEVAESFERRWRILREGNSSSTRAVRRRIERLIANQARALHIRGGTRRYFKQFHTVSKLLPQMRHFDMRHLPPQVNFINLAKAHTHIKEMPAKSEGLPSDECWRRFAPSVDRIRSDGHYTRDNVQLTCVFANVGKAEADDDSFKRFLAGLAIDPTEQNSNAIEAAPLRPPKRKAATRGDDDDVVWDDDFRRDLEKEMLEGDDDDHFLWTGR</sequence>
<dbReference type="Gene3D" id="3.30.40.220">
    <property type="match status" value="1"/>
</dbReference>
<proteinExistence type="predicted"/>
<feature type="region of interest" description="Disordered" evidence="1">
    <location>
        <begin position="361"/>
        <end position="385"/>
    </location>
</feature>
<name>A0AAE0BHA6_9CHLO</name>
<feature type="compositionally biased region" description="Polar residues" evidence="1">
    <location>
        <begin position="50"/>
        <end position="64"/>
    </location>
</feature>
<feature type="region of interest" description="Disordered" evidence="1">
    <location>
        <begin position="42"/>
        <end position="84"/>
    </location>
</feature>
<gene>
    <name evidence="2" type="ORF">CYMTET_53867</name>
</gene>
<evidence type="ECO:0000256" key="1">
    <source>
        <dbReference type="SAM" id="MobiDB-lite"/>
    </source>
</evidence>
<dbReference type="EMBL" id="LGRX02035185">
    <property type="protein sequence ID" value="KAK3235979.1"/>
    <property type="molecule type" value="Genomic_DNA"/>
</dbReference>
<protein>
    <submittedName>
        <fullName evidence="2">Uncharacterized protein</fullName>
    </submittedName>
</protein>
<evidence type="ECO:0000313" key="3">
    <source>
        <dbReference type="Proteomes" id="UP001190700"/>
    </source>
</evidence>
<comment type="caution">
    <text evidence="2">The sequence shown here is derived from an EMBL/GenBank/DDBJ whole genome shotgun (WGS) entry which is preliminary data.</text>
</comment>
<feature type="compositionally biased region" description="Basic and acidic residues" evidence="1">
    <location>
        <begin position="69"/>
        <end position="84"/>
    </location>
</feature>
<reference evidence="2 3" key="1">
    <citation type="journal article" date="2015" name="Genome Biol. Evol.">
        <title>Comparative Genomics of a Bacterivorous Green Alga Reveals Evolutionary Causalities and Consequences of Phago-Mixotrophic Mode of Nutrition.</title>
        <authorList>
            <person name="Burns J.A."/>
            <person name="Paasch A."/>
            <person name="Narechania A."/>
            <person name="Kim E."/>
        </authorList>
    </citation>
    <scope>NUCLEOTIDE SEQUENCE [LARGE SCALE GENOMIC DNA]</scope>
    <source>
        <strain evidence="2 3">PLY_AMNH</strain>
    </source>
</reference>
<keyword evidence="3" id="KW-1185">Reference proteome</keyword>
<organism evidence="2 3">
    <name type="scientific">Cymbomonas tetramitiformis</name>
    <dbReference type="NCBI Taxonomy" id="36881"/>
    <lineage>
        <taxon>Eukaryota</taxon>
        <taxon>Viridiplantae</taxon>
        <taxon>Chlorophyta</taxon>
        <taxon>Pyramimonadophyceae</taxon>
        <taxon>Pyramimonadales</taxon>
        <taxon>Pyramimonadaceae</taxon>
        <taxon>Cymbomonas</taxon>
    </lineage>
</organism>
<evidence type="ECO:0000313" key="2">
    <source>
        <dbReference type="EMBL" id="KAK3235979.1"/>
    </source>
</evidence>
<accession>A0AAE0BHA6</accession>